<feature type="compositionally biased region" description="Basic residues" evidence="14">
    <location>
        <begin position="1034"/>
        <end position="1044"/>
    </location>
</feature>
<feature type="compositionally biased region" description="Basic and acidic residues" evidence="14">
    <location>
        <begin position="1231"/>
        <end position="1241"/>
    </location>
</feature>
<dbReference type="AlphaFoldDB" id="A0A6A5UUV1"/>
<dbReference type="GO" id="GO:0045003">
    <property type="term" value="P:double-strand break repair via synthesis-dependent strand annealing"/>
    <property type="evidence" value="ECO:0007669"/>
    <property type="project" value="TreeGrafter"/>
</dbReference>
<dbReference type="SUPFAM" id="SSF52540">
    <property type="entry name" value="P-loop containing nucleoside triphosphate hydrolases"/>
    <property type="match status" value="1"/>
</dbReference>
<dbReference type="PROSITE" id="PS51192">
    <property type="entry name" value="HELICASE_ATP_BIND_1"/>
    <property type="match status" value="1"/>
</dbReference>
<keyword evidence="18" id="KW-1185">Reference proteome</keyword>
<organism evidence="17 18">
    <name type="scientific">Bimuria novae-zelandiae CBS 107.79</name>
    <dbReference type="NCBI Taxonomy" id="1447943"/>
    <lineage>
        <taxon>Eukaryota</taxon>
        <taxon>Fungi</taxon>
        <taxon>Dikarya</taxon>
        <taxon>Ascomycota</taxon>
        <taxon>Pezizomycotina</taxon>
        <taxon>Dothideomycetes</taxon>
        <taxon>Pleosporomycetidae</taxon>
        <taxon>Pleosporales</taxon>
        <taxon>Massarineae</taxon>
        <taxon>Didymosphaeriaceae</taxon>
        <taxon>Bimuria</taxon>
    </lineage>
</organism>
<dbReference type="CDD" id="cd12091">
    <property type="entry name" value="FANCM_ID"/>
    <property type="match status" value="1"/>
</dbReference>
<comment type="similarity">
    <text evidence="3 13">Belongs to the DEAD box helicase family. DEAH subfamily. FANCM sub-subfamily.</text>
</comment>
<dbReference type="Pfam" id="PF00271">
    <property type="entry name" value="Helicase_C"/>
    <property type="match status" value="1"/>
</dbReference>
<dbReference type="Gene3D" id="1.20.1320.20">
    <property type="entry name" value="hef helicase domain"/>
    <property type="match status" value="1"/>
</dbReference>
<dbReference type="GO" id="GO:0036297">
    <property type="term" value="P:interstrand cross-link repair"/>
    <property type="evidence" value="ECO:0007669"/>
    <property type="project" value="UniProtKB-ARBA"/>
</dbReference>
<dbReference type="CDD" id="cd18033">
    <property type="entry name" value="DEXDc_FANCM"/>
    <property type="match status" value="1"/>
</dbReference>
<comment type="catalytic activity">
    <reaction evidence="12 13">
        <text>ATP + H2O = ADP + phosphate + H(+)</text>
        <dbReference type="Rhea" id="RHEA:13065"/>
        <dbReference type="ChEBI" id="CHEBI:15377"/>
        <dbReference type="ChEBI" id="CHEBI:15378"/>
        <dbReference type="ChEBI" id="CHEBI:30616"/>
        <dbReference type="ChEBI" id="CHEBI:43474"/>
        <dbReference type="ChEBI" id="CHEBI:456216"/>
        <dbReference type="EC" id="3.6.4.12"/>
    </reaction>
</comment>
<evidence type="ECO:0000256" key="5">
    <source>
        <dbReference type="ARBA" id="ARBA00022741"/>
    </source>
</evidence>
<sequence length="1279" mass="143836">MDSDDDFGDDFDDTAFLEAATQAEKENTPAFQPSPRPLKRRKIDLPNRQTRSVPPREQSRKKHPRPFVSSNEDEDIEESDDKLDDDGDVSTAANRKKRVHTRKQYDGNDRDSESPRKECVAEKRKSRIHQPLVVHDLTDLYLTQPPREASPPWMARGAIWQKPATSIGVHKPAAFDAMKTMMLPGRQPAAYPKRPMTNGTLNHYDATQELADLPSDAFASSSSSPQKHDDVELVSERRTRVVAPQTGLRQTTLFGRQTVNGEIPQSQVNKRYNFVVDQKEEPPTHHKLDPEAIKTWVYPTNLGTIRDYQFNIVARGLFHNLLVALPTGLGKTFIAATIMLNWFRWTTEAQIVFVAPTKPLVAQQIDACFHICGIPRSCTTMLIGGVAPAVRAEEWASKRVFFMTPQTLINDLKHGYADPKKIVLLVADEAHRATGGYAYVEVVSFLRRFNNSFRVLALTATPGADVESVQKVIDGLDISRVEIRTESSLDISRYIHHRKVEKHVFKNTDEMQMCMDLYSQALQPSVNKVAGLNAYWSKDPLDITPFGITNARKKWALDAGKNASQGVKWMVHDVFTVLGSISQAMELLKYHGIGPFYVKLKDFKDTHAQSKSKTITSILNSEPFKKLIVRLQTWTSNENFVGHPKMEFLQQAILEHFANAEDRSGPDTAVTQSRIMVFAHFRDSAEDIVRVLRRHQPMIRPRVFVGQSSSKNSDGMNQKEQLEVIEQFKAGTFNTLVATSIGEEGLDIGDLDLIVLYDSKASPIRMLQRMGRTGRKREGKVIFLQMEGKEVNDANKAKDSYEVMQQLIAEGSRFHFHDEISRRILPRDVQPVVERRVVNIPLENSQSDWLPEPKKKRGKAPKKPPKKFHMPEGVLTGFVAAGRMDKEIAPRSRAKKAATLHPSEQVLELPPLESVYLNDQAAHNLRQLYTSVLEDDDESIPELNRRAHPEHQRALSKTHNFQRHGRATEAFVKTVQRMHAMNEDRLDEFKDQMRVEDWQDMPANIVISDSETTPVVQEDLWADEDPPSQPLQKSRAKPGPKPKAKAKETTEPPGLKPKAKAGPKPKTEAPPKPRGRPRKDANTTTTPTPVRGSKKISKTLTTETPTWRTSALAEEGDASSPPPTDPHMRMASQAETIGSDDSVGAFDPQDTQAYRLDSDLVSFIADDDENVELEVHPTSSLPGTDFNGIGKGTQAVLKAARPKRPKKAEKIFTSDVSDDDQVVSSDSEDDVPLRPRAESTSKARTFVIDSASEEDEDEDEPPITKKRARRIIEDDEDDE</sequence>
<dbReference type="InterPro" id="IPR006935">
    <property type="entry name" value="Helicase/UvrB_N"/>
</dbReference>
<dbReference type="Pfam" id="PF04851">
    <property type="entry name" value="ResIII"/>
    <property type="match status" value="1"/>
</dbReference>
<keyword evidence="7 17" id="KW-0378">Hydrolase</keyword>
<evidence type="ECO:0000313" key="17">
    <source>
        <dbReference type="EMBL" id="KAF1968963.1"/>
    </source>
</evidence>
<feature type="region of interest" description="Disordered" evidence="14">
    <location>
        <begin position="1195"/>
        <end position="1279"/>
    </location>
</feature>
<evidence type="ECO:0000256" key="1">
    <source>
        <dbReference type="ARBA" id="ARBA00003813"/>
    </source>
</evidence>
<gene>
    <name evidence="17" type="ORF">BU23DRAFT_513726</name>
</gene>
<feature type="compositionally biased region" description="Polar residues" evidence="14">
    <location>
        <begin position="1098"/>
        <end position="1109"/>
    </location>
</feature>
<dbReference type="InterPro" id="IPR027417">
    <property type="entry name" value="P-loop_NTPase"/>
</dbReference>
<evidence type="ECO:0000256" key="11">
    <source>
        <dbReference type="ARBA" id="ARBA00023242"/>
    </source>
</evidence>
<dbReference type="SMART" id="SM00490">
    <property type="entry name" value="HELICc"/>
    <property type="match status" value="1"/>
</dbReference>
<evidence type="ECO:0000256" key="6">
    <source>
        <dbReference type="ARBA" id="ARBA00022763"/>
    </source>
</evidence>
<proteinExistence type="inferred from homology"/>
<feature type="compositionally biased region" description="Basic residues" evidence="14">
    <location>
        <begin position="854"/>
        <end position="868"/>
    </location>
</feature>
<keyword evidence="10" id="KW-0234">DNA repair</keyword>
<dbReference type="PANTHER" id="PTHR14025">
    <property type="entry name" value="FANCONI ANEMIA GROUP M FANCM FAMILY MEMBER"/>
    <property type="match status" value="1"/>
</dbReference>
<dbReference type="InterPro" id="IPR039686">
    <property type="entry name" value="FANCM/Mph1-like_ID"/>
</dbReference>
<dbReference type="GO" id="GO:0009378">
    <property type="term" value="F:four-way junction helicase activity"/>
    <property type="evidence" value="ECO:0007669"/>
    <property type="project" value="TreeGrafter"/>
</dbReference>
<keyword evidence="5" id="KW-0547">Nucleotide-binding</keyword>
<evidence type="ECO:0000313" key="18">
    <source>
        <dbReference type="Proteomes" id="UP000800036"/>
    </source>
</evidence>
<dbReference type="Gene3D" id="3.40.50.300">
    <property type="entry name" value="P-loop containing nucleotide triphosphate hydrolases"/>
    <property type="match status" value="2"/>
</dbReference>
<protein>
    <recommendedName>
        <fullName evidence="13">ATP-dependent DNA helicase</fullName>
        <ecNumber evidence="13">3.6.4.12</ecNumber>
    </recommendedName>
</protein>
<dbReference type="GO" id="GO:0043138">
    <property type="term" value="F:3'-5' DNA helicase activity"/>
    <property type="evidence" value="ECO:0007669"/>
    <property type="project" value="InterPro"/>
</dbReference>
<keyword evidence="8" id="KW-0347">Helicase</keyword>
<dbReference type="FunFam" id="3.40.50.300:FF:000861">
    <property type="entry name" value="Fanconi anemia, complementation group M"/>
    <property type="match status" value="1"/>
</dbReference>
<evidence type="ECO:0000256" key="2">
    <source>
        <dbReference type="ARBA" id="ARBA00004123"/>
    </source>
</evidence>
<evidence type="ECO:0000256" key="10">
    <source>
        <dbReference type="ARBA" id="ARBA00023204"/>
    </source>
</evidence>
<dbReference type="EC" id="3.6.4.12" evidence="13"/>
<feature type="domain" description="Helicase ATP-binding" evidence="15">
    <location>
        <begin position="312"/>
        <end position="480"/>
    </location>
</feature>
<dbReference type="SMART" id="SM00487">
    <property type="entry name" value="DEXDc"/>
    <property type="match status" value="1"/>
</dbReference>
<feature type="region of interest" description="Disordered" evidence="14">
    <location>
        <begin position="1021"/>
        <end position="1148"/>
    </location>
</feature>
<evidence type="ECO:0000256" key="9">
    <source>
        <dbReference type="ARBA" id="ARBA00022840"/>
    </source>
</evidence>
<dbReference type="EMBL" id="ML976714">
    <property type="protein sequence ID" value="KAF1968963.1"/>
    <property type="molecule type" value="Genomic_DNA"/>
</dbReference>
<keyword evidence="9" id="KW-0067">ATP-binding</keyword>
<feature type="compositionally biased region" description="Acidic residues" evidence="14">
    <location>
        <begin position="71"/>
        <end position="88"/>
    </location>
</feature>
<evidence type="ECO:0000259" key="16">
    <source>
        <dbReference type="PROSITE" id="PS51194"/>
    </source>
</evidence>
<dbReference type="PANTHER" id="PTHR14025:SF20">
    <property type="entry name" value="FANCONI ANEMIA GROUP M PROTEIN"/>
    <property type="match status" value="1"/>
</dbReference>
<dbReference type="GO" id="GO:0005524">
    <property type="term" value="F:ATP binding"/>
    <property type="evidence" value="ECO:0007669"/>
    <property type="project" value="UniProtKB-UniRule"/>
</dbReference>
<dbReference type="OrthoDB" id="164902at2759"/>
<evidence type="ECO:0000256" key="4">
    <source>
        <dbReference type="ARBA" id="ARBA00011390"/>
    </source>
</evidence>
<feature type="compositionally biased region" description="Acidic residues" evidence="14">
    <location>
        <begin position="1216"/>
        <end position="1230"/>
    </location>
</feature>
<evidence type="ECO:0000256" key="8">
    <source>
        <dbReference type="ARBA" id="ARBA00022806"/>
    </source>
</evidence>
<dbReference type="InterPro" id="IPR014001">
    <property type="entry name" value="Helicase_ATP-bd"/>
</dbReference>
<keyword evidence="11" id="KW-0539">Nucleus</keyword>
<feature type="region of interest" description="Disordered" evidence="14">
    <location>
        <begin position="846"/>
        <end position="870"/>
    </location>
</feature>
<comment type="subunit">
    <text evidence="4 13">Interacts with the MHF histone-fold complex to form the FANCM-MHF complex.</text>
</comment>
<accession>A0A6A5UUV1</accession>
<dbReference type="GO" id="GO:0005634">
    <property type="term" value="C:nucleus"/>
    <property type="evidence" value="ECO:0007669"/>
    <property type="project" value="UniProtKB-SubCell"/>
</dbReference>
<dbReference type="PROSITE" id="PS51194">
    <property type="entry name" value="HELICASE_CTER"/>
    <property type="match status" value="1"/>
</dbReference>
<dbReference type="GO" id="GO:0000400">
    <property type="term" value="F:four-way junction DNA binding"/>
    <property type="evidence" value="ECO:0007669"/>
    <property type="project" value="TreeGrafter"/>
</dbReference>
<feature type="region of interest" description="Disordered" evidence="14">
    <location>
        <begin position="1"/>
        <end position="124"/>
    </location>
</feature>
<dbReference type="Proteomes" id="UP000800036">
    <property type="component" value="Unassembled WGS sequence"/>
</dbReference>
<dbReference type="InterPro" id="IPR001650">
    <property type="entry name" value="Helicase_C-like"/>
</dbReference>
<evidence type="ECO:0000259" key="15">
    <source>
        <dbReference type="PROSITE" id="PS51192"/>
    </source>
</evidence>
<comment type="subcellular location">
    <subcellularLocation>
        <location evidence="2 13">Nucleus</location>
    </subcellularLocation>
</comment>
<evidence type="ECO:0000256" key="7">
    <source>
        <dbReference type="ARBA" id="ARBA00022801"/>
    </source>
</evidence>
<keyword evidence="6" id="KW-0227">DNA damage</keyword>
<feature type="compositionally biased region" description="Acidic residues" evidence="14">
    <location>
        <begin position="1251"/>
        <end position="1261"/>
    </location>
</feature>
<comment type="function">
    <text evidence="1 13">ATP-dependent DNA helicase involved in DNA damage repair by homologous recombination and in genome maintenance. Capable of unwinding D-loops. Plays a role in limiting crossover recombinants during mitotic DNA double-strand break (DSB) repair. Component of a FANCM-MHF complex which promotes gene conversion at blocked replication forks, probably by reversal of the stalled fork.</text>
</comment>
<evidence type="ECO:0000256" key="14">
    <source>
        <dbReference type="SAM" id="MobiDB-lite"/>
    </source>
</evidence>
<feature type="compositionally biased region" description="Basic and acidic residues" evidence="14">
    <location>
        <begin position="103"/>
        <end position="123"/>
    </location>
</feature>
<dbReference type="GO" id="GO:0016787">
    <property type="term" value="F:hydrolase activity"/>
    <property type="evidence" value="ECO:0007669"/>
    <property type="project" value="UniProtKB-KW"/>
</dbReference>
<evidence type="ECO:0000256" key="3">
    <source>
        <dbReference type="ARBA" id="ARBA00009889"/>
    </source>
</evidence>
<evidence type="ECO:0000256" key="12">
    <source>
        <dbReference type="ARBA" id="ARBA00047995"/>
    </source>
</evidence>
<name>A0A6A5UUV1_9PLEO</name>
<reference evidence="17" key="1">
    <citation type="journal article" date="2020" name="Stud. Mycol.">
        <title>101 Dothideomycetes genomes: a test case for predicting lifestyles and emergence of pathogens.</title>
        <authorList>
            <person name="Haridas S."/>
            <person name="Albert R."/>
            <person name="Binder M."/>
            <person name="Bloem J."/>
            <person name="Labutti K."/>
            <person name="Salamov A."/>
            <person name="Andreopoulos B."/>
            <person name="Baker S."/>
            <person name="Barry K."/>
            <person name="Bills G."/>
            <person name="Bluhm B."/>
            <person name="Cannon C."/>
            <person name="Castanera R."/>
            <person name="Culley D."/>
            <person name="Daum C."/>
            <person name="Ezra D."/>
            <person name="Gonzalez J."/>
            <person name="Henrissat B."/>
            <person name="Kuo A."/>
            <person name="Liang C."/>
            <person name="Lipzen A."/>
            <person name="Lutzoni F."/>
            <person name="Magnuson J."/>
            <person name="Mondo S."/>
            <person name="Nolan M."/>
            <person name="Ohm R."/>
            <person name="Pangilinan J."/>
            <person name="Park H.-J."/>
            <person name="Ramirez L."/>
            <person name="Alfaro M."/>
            <person name="Sun H."/>
            <person name="Tritt A."/>
            <person name="Yoshinaga Y."/>
            <person name="Zwiers L.-H."/>
            <person name="Turgeon B."/>
            <person name="Goodwin S."/>
            <person name="Spatafora J."/>
            <person name="Crous P."/>
            <person name="Grigoriev I."/>
        </authorList>
    </citation>
    <scope>NUCLEOTIDE SEQUENCE</scope>
    <source>
        <strain evidence="17">CBS 107.79</strain>
    </source>
</reference>
<dbReference type="CDD" id="cd18801">
    <property type="entry name" value="SF2_C_FANCM_Hef"/>
    <property type="match status" value="1"/>
</dbReference>
<evidence type="ECO:0000256" key="13">
    <source>
        <dbReference type="RuleBase" id="RU367027"/>
    </source>
</evidence>
<dbReference type="InterPro" id="IPR044749">
    <property type="entry name" value="FANCM_DEXDc"/>
</dbReference>
<feature type="compositionally biased region" description="Acidic residues" evidence="14">
    <location>
        <begin position="1"/>
        <end position="15"/>
    </location>
</feature>
<feature type="domain" description="Helicase C-terminal" evidence="16">
    <location>
        <begin position="652"/>
        <end position="820"/>
    </location>
</feature>